<evidence type="ECO:0000256" key="6">
    <source>
        <dbReference type="ARBA" id="ARBA00011946"/>
    </source>
</evidence>
<dbReference type="RefSeq" id="WP_114590464.1">
    <property type="nucleotide sequence ID" value="NZ_CP031165.1"/>
</dbReference>
<dbReference type="EMBL" id="CP031165">
    <property type="protein sequence ID" value="AXV05695.1"/>
    <property type="molecule type" value="Genomic_DNA"/>
</dbReference>
<evidence type="ECO:0000256" key="17">
    <source>
        <dbReference type="ARBA" id="ARBA00024861"/>
    </source>
</evidence>
<dbReference type="EC" id="2.4.2.17" evidence="6 18"/>
<comment type="pathway">
    <text evidence="4">Amino-acid biosynthesis; L-histidine biosynthesis; L-histidine from 5-phospho-alpha-D-ribose 1-diphosphate: step 1/9.</text>
</comment>
<dbReference type="Gene3D" id="3.40.190.10">
    <property type="entry name" value="Periplasmic binding protein-like II"/>
    <property type="match status" value="2"/>
</dbReference>
<keyword evidence="8" id="KW-0963">Cytoplasm</keyword>
<organism evidence="21 22">
    <name type="scientific">Euzebya pacifica</name>
    <dbReference type="NCBI Taxonomy" id="1608957"/>
    <lineage>
        <taxon>Bacteria</taxon>
        <taxon>Bacillati</taxon>
        <taxon>Actinomycetota</taxon>
        <taxon>Nitriliruptoria</taxon>
        <taxon>Euzebyales</taxon>
    </lineage>
</organism>
<evidence type="ECO:0000256" key="7">
    <source>
        <dbReference type="ARBA" id="ARBA00020998"/>
    </source>
</evidence>
<keyword evidence="13" id="KW-0547">Nucleotide-binding</keyword>
<evidence type="ECO:0000256" key="1">
    <source>
        <dbReference type="ARBA" id="ARBA00000915"/>
    </source>
</evidence>
<comment type="function">
    <text evidence="17">Catalyzes the condensation of ATP and 5-phosphoribose 1-diphosphate to form N'-(5'-phosphoribosyl)-ATP (PR-ATP). Has a crucial role in the pathway because the rate of histidine biosynthesis seems to be controlled primarily by regulation of HisG enzymatic activity.</text>
</comment>
<dbReference type="Pfam" id="PF01634">
    <property type="entry name" value="HisG"/>
    <property type="match status" value="1"/>
</dbReference>
<proteinExistence type="inferred from homology"/>
<dbReference type="PANTHER" id="PTHR21403:SF8">
    <property type="entry name" value="ATP PHOSPHORIBOSYLTRANSFERASE"/>
    <property type="match status" value="1"/>
</dbReference>
<gene>
    <name evidence="21" type="ORF">DVS28_a0994</name>
</gene>
<dbReference type="NCBIfam" id="TIGR00070">
    <property type="entry name" value="hisG"/>
    <property type="match status" value="1"/>
</dbReference>
<dbReference type="InterPro" id="IPR015867">
    <property type="entry name" value="N-reg_PII/ATP_PRibTrfase_C"/>
</dbReference>
<dbReference type="Proteomes" id="UP000264006">
    <property type="component" value="Chromosome"/>
</dbReference>
<dbReference type="OrthoDB" id="9801867at2"/>
<evidence type="ECO:0000256" key="13">
    <source>
        <dbReference type="ARBA" id="ARBA00022741"/>
    </source>
</evidence>
<dbReference type="SUPFAM" id="SSF53850">
    <property type="entry name" value="Periplasmic binding protein-like II"/>
    <property type="match status" value="1"/>
</dbReference>
<dbReference type="Gene3D" id="3.30.70.120">
    <property type="match status" value="1"/>
</dbReference>
<evidence type="ECO:0000259" key="20">
    <source>
        <dbReference type="Pfam" id="PF08029"/>
    </source>
</evidence>
<evidence type="ECO:0000256" key="3">
    <source>
        <dbReference type="ARBA" id="ARBA00004496"/>
    </source>
</evidence>
<evidence type="ECO:0000256" key="15">
    <source>
        <dbReference type="ARBA" id="ARBA00022842"/>
    </source>
</evidence>
<evidence type="ECO:0000256" key="11">
    <source>
        <dbReference type="ARBA" id="ARBA00022679"/>
    </source>
</evidence>
<evidence type="ECO:0000313" key="22">
    <source>
        <dbReference type="Proteomes" id="UP000264006"/>
    </source>
</evidence>
<dbReference type="SUPFAM" id="SSF54913">
    <property type="entry name" value="GlnB-like"/>
    <property type="match status" value="1"/>
</dbReference>
<evidence type="ECO:0000256" key="12">
    <source>
        <dbReference type="ARBA" id="ARBA00022723"/>
    </source>
</evidence>
<evidence type="ECO:0000256" key="5">
    <source>
        <dbReference type="ARBA" id="ARBA00007955"/>
    </source>
</evidence>
<dbReference type="GO" id="GO:0000287">
    <property type="term" value="F:magnesium ion binding"/>
    <property type="evidence" value="ECO:0007669"/>
    <property type="project" value="InterPro"/>
</dbReference>
<feature type="domain" description="ATP phosphoribosyltransferase catalytic" evidence="19">
    <location>
        <begin position="61"/>
        <end position="195"/>
    </location>
</feature>
<feature type="domain" description="Histidine biosynthesis HisG C-terminal" evidence="20">
    <location>
        <begin position="215"/>
        <end position="284"/>
    </location>
</feature>
<keyword evidence="11 21" id="KW-0808">Transferase</keyword>
<keyword evidence="10 21" id="KW-0328">Glycosyltransferase</keyword>
<keyword evidence="15" id="KW-0460">Magnesium</keyword>
<dbReference type="PANTHER" id="PTHR21403">
    <property type="entry name" value="ATP PHOSPHORIBOSYLTRANSFERASE ATP-PRTASE"/>
    <property type="match status" value="1"/>
</dbReference>
<dbReference type="InterPro" id="IPR011322">
    <property type="entry name" value="N-reg_PII-like_a/b"/>
</dbReference>
<evidence type="ECO:0000256" key="10">
    <source>
        <dbReference type="ARBA" id="ARBA00022676"/>
    </source>
</evidence>
<evidence type="ECO:0000256" key="14">
    <source>
        <dbReference type="ARBA" id="ARBA00022840"/>
    </source>
</evidence>
<keyword evidence="16" id="KW-0368">Histidine biosynthesis</keyword>
<evidence type="ECO:0000256" key="9">
    <source>
        <dbReference type="ARBA" id="ARBA00022605"/>
    </source>
</evidence>
<evidence type="ECO:0000256" key="4">
    <source>
        <dbReference type="ARBA" id="ARBA00004667"/>
    </source>
</evidence>
<comment type="cofactor">
    <cofactor evidence="2">
        <name>Mg(2+)</name>
        <dbReference type="ChEBI" id="CHEBI:18420"/>
    </cofactor>
</comment>
<dbReference type="UniPathway" id="UPA00031">
    <property type="reaction ID" value="UER00006"/>
</dbReference>
<dbReference type="KEGG" id="euz:DVS28_a0994"/>
<keyword evidence="22" id="KW-1185">Reference proteome</keyword>
<accession>A0A346XTZ8</accession>
<evidence type="ECO:0000256" key="18">
    <source>
        <dbReference type="NCBIfam" id="TIGR00070"/>
    </source>
</evidence>
<reference evidence="21 22" key="1">
    <citation type="submission" date="2018-09" db="EMBL/GenBank/DDBJ databases">
        <title>Complete genome sequence of Euzebya sp. DY32-46 isolated from seawater of Pacific Ocean.</title>
        <authorList>
            <person name="Xu L."/>
            <person name="Wu Y.-H."/>
            <person name="Xu X.-W."/>
        </authorList>
    </citation>
    <scope>NUCLEOTIDE SEQUENCE [LARGE SCALE GENOMIC DNA]</scope>
    <source>
        <strain evidence="21 22">DY32-46</strain>
    </source>
</reference>
<dbReference type="GO" id="GO:0003879">
    <property type="term" value="F:ATP phosphoribosyltransferase activity"/>
    <property type="evidence" value="ECO:0007669"/>
    <property type="project" value="UniProtKB-UniRule"/>
</dbReference>
<comment type="subcellular location">
    <subcellularLocation>
        <location evidence="3">Cytoplasm</location>
    </subcellularLocation>
</comment>
<sequence>MNALSTQGAAEAGLARIAVPSKGRLRDEALRLLSTAGYRVSGLRGAGSMTRAGMLELIEMRPRDAAAALAAGALDGAFIATDIGMEYQLEGFECRPLGYSRSTLIVASRDDDGRTDHRDLEGGVVATHMPNLTEKFFADEGIDVRVVAMGGSLEGVCAAGLADAIVDNTETGTSLRQNRLKVLTEIRDCEAEFVHTAGLAVLEDLDLRMEAALAARQARYVMMHVPKDRIDDLVDMFHGLESPTVLPLAGRDELVAVHFVAKNEELWARLADLRGLGATDIVATQPVALLD</sequence>
<dbReference type="InterPro" id="IPR013820">
    <property type="entry name" value="ATP_PRibTrfase_cat"/>
</dbReference>
<dbReference type="GO" id="GO:0000105">
    <property type="term" value="P:L-histidine biosynthetic process"/>
    <property type="evidence" value="ECO:0007669"/>
    <property type="project" value="UniProtKB-UniRule"/>
</dbReference>
<dbReference type="Pfam" id="PF08029">
    <property type="entry name" value="HisG_C"/>
    <property type="match status" value="1"/>
</dbReference>
<evidence type="ECO:0000313" key="21">
    <source>
        <dbReference type="EMBL" id="AXV05695.1"/>
    </source>
</evidence>
<evidence type="ECO:0000259" key="19">
    <source>
        <dbReference type="Pfam" id="PF01634"/>
    </source>
</evidence>
<dbReference type="FunFam" id="3.30.70.120:FF:000002">
    <property type="entry name" value="ATP phosphoribosyltransferase"/>
    <property type="match status" value="1"/>
</dbReference>
<dbReference type="GO" id="GO:0005524">
    <property type="term" value="F:ATP binding"/>
    <property type="evidence" value="ECO:0007669"/>
    <property type="project" value="UniProtKB-KW"/>
</dbReference>
<name>A0A346XTZ8_9ACTN</name>
<dbReference type="InterPro" id="IPR013115">
    <property type="entry name" value="HisG_C"/>
</dbReference>
<comment type="catalytic activity">
    <reaction evidence="1">
        <text>1-(5-phospho-beta-D-ribosyl)-ATP + diphosphate = 5-phospho-alpha-D-ribose 1-diphosphate + ATP</text>
        <dbReference type="Rhea" id="RHEA:18473"/>
        <dbReference type="ChEBI" id="CHEBI:30616"/>
        <dbReference type="ChEBI" id="CHEBI:33019"/>
        <dbReference type="ChEBI" id="CHEBI:58017"/>
        <dbReference type="ChEBI" id="CHEBI:73183"/>
        <dbReference type="EC" id="2.4.2.17"/>
    </reaction>
</comment>
<evidence type="ECO:0000256" key="2">
    <source>
        <dbReference type="ARBA" id="ARBA00001946"/>
    </source>
</evidence>
<keyword evidence="9" id="KW-0028">Amino-acid biosynthesis</keyword>
<evidence type="ECO:0000256" key="16">
    <source>
        <dbReference type="ARBA" id="ARBA00023102"/>
    </source>
</evidence>
<dbReference type="AlphaFoldDB" id="A0A346XTZ8"/>
<dbReference type="InterPro" id="IPR001348">
    <property type="entry name" value="ATP_PRibTrfase_HisG"/>
</dbReference>
<evidence type="ECO:0000256" key="8">
    <source>
        <dbReference type="ARBA" id="ARBA00022490"/>
    </source>
</evidence>
<dbReference type="NCBIfam" id="TIGR03455">
    <property type="entry name" value="HisG_C-term"/>
    <property type="match status" value="1"/>
</dbReference>
<keyword evidence="14" id="KW-0067">ATP-binding</keyword>
<dbReference type="GO" id="GO:0005737">
    <property type="term" value="C:cytoplasm"/>
    <property type="evidence" value="ECO:0007669"/>
    <property type="project" value="UniProtKB-SubCell"/>
</dbReference>
<keyword evidence="12" id="KW-0479">Metal-binding</keyword>
<protein>
    <recommendedName>
        <fullName evidence="7 18">ATP phosphoribosyltransferase</fullName>
        <ecNumber evidence="6 18">2.4.2.17</ecNumber>
    </recommendedName>
</protein>
<comment type="similarity">
    <text evidence="5">Belongs to the ATP phosphoribosyltransferase family. Long subfamily.</text>
</comment>